<evidence type="ECO:0000256" key="7">
    <source>
        <dbReference type="ARBA" id="ARBA00022840"/>
    </source>
</evidence>
<dbReference type="AlphaFoldDB" id="A1BFX0"/>
<comment type="catalytic activity">
    <reaction evidence="15 17 19">
        <text>(6S)-NADHX + ADP = AMP + phosphate + NADH + H(+)</text>
        <dbReference type="Rhea" id="RHEA:32223"/>
        <dbReference type="ChEBI" id="CHEBI:15378"/>
        <dbReference type="ChEBI" id="CHEBI:43474"/>
        <dbReference type="ChEBI" id="CHEBI:57945"/>
        <dbReference type="ChEBI" id="CHEBI:64074"/>
        <dbReference type="ChEBI" id="CHEBI:456215"/>
        <dbReference type="ChEBI" id="CHEBI:456216"/>
        <dbReference type="EC" id="4.2.1.136"/>
    </reaction>
</comment>
<dbReference type="EC" id="5.1.99.6" evidence="19"/>
<keyword evidence="7 17" id="KW-0067">ATP-binding</keyword>
<comment type="similarity">
    <text evidence="17">Belongs to the NnrD/CARKD family.</text>
</comment>
<comment type="cofactor">
    <cofactor evidence="18 19">
        <name>K(+)</name>
        <dbReference type="ChEBI" id="CHEBI:29103"/>
    </cofactor>
    <text evidence="18 19">Binds 1 potassium ion per subunit.</text>
</comment>
<evidence type="ECO:0000313" key="22">
    <source>
        <dbReference type="EMBL" id="ABL65297.1"/>
    </source>
</evidence>
<dbReference type="eggNOG" id="COG0063">
    <property type="taxonomic scope" value="Bacteria"/>
</dbReference>
<evidence type="ECO:0000256" key="15">
    <source>
        <dbReference type="ARBA" id="ARBA00048238"/>
    </source>
</evidence>
<evidence type="ECO:0000259" key="21">
    <source>
        <dbReference type="PROSITE" id="PS51385"/>
    </source>
</evidence>
<dbReference type="GO" id="GO:0005524">
    <property type="term" value="F:ATP binding"/>
    <property type="evidence" value="ECO:0007669"/>
    <property type="project" value="UniProtKB-UniRule"/>
</dbReference>
<gene>
    <name evidence="17" type="primary">nnrD</name>
    <name evidence="18" type="synonym">nnrE</name>
    <name evidence="22" type="ordered locus">Cpha266_1264</name>
</gene>
<protein>
    <recommendedName>
        <fullName evidence="19">Bifunctional NAD(P)H-hydrate repair enzyme</fullName>
    </recommendedName>
    <alternativeName>
        <fullName evidence="19">Nicotinamide nucleotide repair protein</fullName>
    </alternativeName>
    <domain>
        <recommendedName>
            <fullName evidence="19">ADP-dependent (S)-NAD(P)H-hydrate dehydratase</fullName>
            <ecNumber evidence="19">4.2.1.136</ecNumber>
        </recommendedName>
        <alternativeName>
            <fullName evidence="19">ADP-dependent NAD(P)HX dehydratase</fullName>
        </alternativeName>
    </domain>
    <domain>
        <recommendedName>
            <fullName evidence="19">NAD(P)H-hydrate epimerase</fullName>
            <ecNumber evidence="19">5.1.99.6</ecNumber>
        </recommendedName>
    </domain>
</protein>
<dbReference type="CDD" id="cd01171">
    <property type="entry name" value="YXKO-related"/>
    <property type="match status" value="1"/>
</dbReference>
<evidence type="ECO:0000256" key="2">
    <source>
        <dbReference type="ARBA" id="ARBA00000909"/>
    </source>
</evidence>
<dbReference type="Pfam" id="PF03853">
    <property type="entry name" value="YjeF_N"/>
    <property type="match status" value="1"/>
</dbReference>
<feature type="binding site" evidence="17">
    <location>
        <position position="343"/>
    </location>
    <ligand>
        <name>(6S)-NADPHX</name>
        <dbReference type="ChEBI" id="CHEBI:64076"/>
    </ligand>
</feature>
<dbReference type="GO" id="GO:0052855">
    <property type="term" value="F:ADP-dependent NAD(P)H-hydrate dehydratase activity"/>
    <property type="evidence" value="ECO:0007669"/>
    <property type="project" value="UniProtKB-UniRule"/>
</dbReference>
<comment type="catalytic activity">
    <reaction evidence="16 17 19">
        <text>(6S)-NADPHX + ADP = AMP + phosphate + NADPH + H(+)</text>
        <dbReference type="Rhea" id="RHEA:32235"/>
        <dbReference type="ChEBI" id="CHEBI:15378"/>
        <dbReference type="ChEBI" id="CHEBI:43474"/>
        <dbReference type="ChEBI" id="CHEBI:57783"/>
        <dbReference type="ChEBI" id="CHEBI:64076"/>
        <dbReference type="ChEBI" id="CHEBI:456215"/>
        <dbReference type="ChEBI" id="CHEBI:456216"/>
        <dbReference type="EC" id="4.2.1.136"/>
    </reaction>
</comment>
<feature type="binding site" evidence="18">
    <location>
        <position position="182"/>
    </location>
    <ligand>
        <name>K(+)</name>
        <dbReference type="ChEBI" id="CHEBI:29103"/>
    </ligand>
</feature>
<comment type="catalytic activity">
    <reaction evidence="2 18 19">
        <text>(6R)-NADPHX = (6S)-NADPHX</text>
        <dbReference type="Rhea" id="RHEA:32227"/>
        <dbReference type="ChEBI" id="CHEBI:64076"/>
        <dbReference type="ChEBI" id="CHEBI:64077"/>
        <dbReference type="EC" id="5.1.99.6"/>
    </reaction>
</comment>
<feature type="binding site" evidence="17">
    <location>
        <position position="283"/>
    </location>
    <ligand>
        <name>(6S)-NADPHX</name>
        <dbReference type="ChEBI" id="CHEBI:64076"/>
    </ligand>
</feature>
<feature type="binding site" evidence="17">
    <location>
        <begin position="435"/>
        <end position="439"/>
    </location>
    <ligand>
        <name>AMP</name>
        <dbReference type="ChEBI" id="CHEBI:456215"/>
    </ligand>
</feature>
<dbReference type="Pfam" id="PF01256">
    <property type="entry name" value="Carb_kinase"/>
    <property type="match status" value="1"/>
</dbReference>
<dbReference type="PANTHER" id="PTHR12592:SF0">
    <property type="entry name" value="ATP-DEPENDENT (S)-NAD(P)H-HYDRATE DEHYDRATASE"/>
    <property type="match status" value="1"/>
</dbReference>
<dbReference type="GO" id="GO:0046496">
    <property type="term" value="P:nicotinamide nucleotide metabolic process"/>
    <property type="evidence" value="ECO:0007669"/>
    <property type="project" value="UniProtKB-UniRule"/>
</dbReference>
<evidence type="ECO:0000256" key="6">
    <source>
        <dbReference type="ARBA" id="ARBA00022741"/>
    </source>
</evidence>
<evidence type="ECO:0000256" key="8">
    <source>
        <dbReference type="ARBA" id="ARBA00022857"/>
    </source>
</evidence>
<dbReference type="PANTHER" id="PTHR12592">
    <property type="entry name" value="ATP-DEPENDENT (S)-NAD(P)H-HYDRATE DEHYDRATASE FAMILY MEMBER"/>
    <property type="match status" value="1"/>
</dbReference>
<evidence type="ECO:0000256" key="14">
    <source>
        <dbReference type="ARBA" id="ARBA00025153"/>
    </source>
</evidence>
<evidence type="ECO:0000313" key="23">
    <source>
        <dbReference type="Proteomes" id="UP000008701"/>
    </source>
</evidence>
<evidence type="ECO:0000256" key="4">
    <source>
        <dbReference type="ARBA" id="ARBA00009524"/>
    </source>
</evidence>
<feature type="domain" description="YjeF C-terminal" evidence="20">
    <location>
        <begin position="244"/>
        <end position="522"/>
    </location>
</feature>
<evidence type="ECO:0000256" key="9">
    <source>
        <dbReference type="ARBA" id="ARBA00022958"/>
    </source>
</evidence>
<dbReference type="PROSITE" id="PS51383">
    <property type="entry name" value="YJEF_C_3"/>
    <property type="match status" value="1"/>
</dbReference>
<dbReference type="InterPro" id="IPR036652">
    <property type="entry name" value="YjeF_N_dom_sf"/>
</dbReference>
<reference evidence="22 23" key="1">
    <citation type="submission" date="2006-12" db="EMBL/GenBank/DDBJ databases">
        <title>Complete sequence of Chlorobium phaeobacteroides DSM 266.</title>
        <authorList>
            <consortium name="US DOE Joint Genome Institute"/>
            <person name="Copeland A."/>
            <person name="Lucas S."/>
            <person name="Lapidus A."/>
            <person name="Barry K."/>
            <person name="Detter J.C."/>
            <person name="Glavina del Rio T."/>
            <person name="Hammon N."/>
            <person name="Israni S."/>
            <person name="Pitluck S."/>
            <person name="Goltsman E."/>
            <person name="Schmutz J."/>
            <person name="Larimer F."/>
            <person name="Land M."/>
            <person name="Hauser L."/>
            <person name="Mikhailova N."/>
            <person name="Li T."/>
            <person name="Overmann J."/>
            <person name="Bryant D.A."/>
            <person name="Richardson P."/>
        </authorList>
    </citation>
    <scope>NUCLEOTIDE SEQUENCE [LARGE SCALE GENOMIC DNA]</scope>
    <source>
        <strain evidence="22 23">DSM 266</strain>
    </source>
</reference>
<feature type="binding site" evidence="18">
    <location>
        <position position="64"/>
    </location>
    <ligand>
        <name>K(+)</name>
        <dbReference type="ChEBI" id="CHEBI:29103"/>
    </ligand>
</feature>
<sequence length="527" mass="54925">MLPVVTAIEMSKADKAAIEELRIGESRLMELAGSEAADIILKALEKNDNPEGCSFLVVCGKGNNGGDGFVVARHLLNRGATVDVVLLCPPETLKPVNREGYLILEAYRHHNEPLRIFHGIEEAIDSITETGYSALIDGILGTGLRITQAGEALPEPIASAITLLNTLRHNSDALIAALDVPSGLDATTGLSASPAVIADLTVTMAFLKTGFFFNEGPLHCGDLHTAEISIPRFIAEPVSTLLTDGEFAAEQFIMRNPAAAKHQNGKVLIIAGSISSTSSMIGAAMLAVKAALKTGAGYVCVSLPLTHAAAMHAFAPGAVVIGRDLDVIAEKARWADAVLIGCGLGRDSASVSFIADLLQRKEIAANKLVIDADALYALALPDLSSLSFGFSDAILTPHYGEMSRLSGFSVESIACDPLDTARTYAEKHRVNLLLKGYPTVIAAPSDPVLLNTTGTDALGTAGSGDILSGMIAALAAKGATTFNAGAAAAWFHGRAGDLAGTISSIVSAEDILEAIPSAIQEIFHIEE</sequence>
<feature type="binding site" evidence="18">
    <location>
        <position position="179"/>
    </location>
    <ligand>
        <name>(6S)-NADPHX</name>
        <dbReference type="ChEBI" id="CHEBI:64076"/>
    </ligand>
</feature>
<name>A1BFX0_CHLPD</name>
<dbReference type="NCBIfam" id="TIGR00196">
    <property type="entry name" value="yjeF_cterm"/>
    <property type="match status" value="1"/>
</dbReference>
<dbReference type="GO" id="GO:0110051">
    <property type="term" value="P:metabolite repair"/>
    <property type="evidence" value="ECO:0007669"/>
    <property type="project" value="TreeGrafter"/>
</dbReference>
<keyword evidence="8 17" id="KW-0521">NADP</keyword>
<dbReference type="eggNOG" id="COG0062">
    <property type="taxonomic scope" value="Bacteria"/>
</dbReference>
<dbReference type="OrthoDB" id="9806925at2"/>
<keyword evidence="22" id="KW-0808">Transferase</keyword>
<comment type="similarity">
    <text evidence="18">Belongs to the NnrE/AIBP family.</text>
</comment>
<dbReference type="SUPFAM" id="SSF64153">
    <property type="entry name" value="YjeF N-terminal domain-like"/>
    <property type="match status" value="1"/>
</dbReference>
<dbReference type="HOGENOM" id="CLU_024853_4_1_10"/>
<comment type="caution">
    <text evidence="18">Lacks conserved residue(s) required for the propagation of feature annotation.</text>
</comment>
<keyword evidence="6 17" id="KW-0547">Nucleotide-binding</keyword>
<keyword evidence="10 17" id="KW-0520">NAD</keyword>
<dbReference type="InterPro" id="IPR030677">
    <property type="entry name" value="Nnr"/>
</dbReference>
<dbReference type="EC" id="4.2.1.136" evidence="19"/>
<comment type="similarity">
    <text evidence="3 19">In the N-terminal section; belongs to the NnrE/AIBP family.</text>
</comment>
<evidence type="ECO:0000256" key="19">
    <source>
        <dbReference type="PIRNR" id="PIRNR017184"/>
    </source>
</evidence>
<dbReference type="KEGG" id="cph:Cpha266_1264"/>
<keyword evidence="23" id="KW-1185">Reference proteome</keyword>
<evidence type="ECO:0000256" key="13">
    <source>
        <dbReference type="ARBA" id="ARBA00023268"/>
    </source>
</evidence>
<evidence type="ECO:0000256" key="16">
    <source>
        <dbReference type="ARBA" id="ARBA00049209"/>
    </source>
</evidence>
<dbReference type="EMBL" id="CP000492">
    <property type="protein sequence ID" value="ABL65297.1"/>
    <property type="molecule type" value="Genomic_DNA"/>
</dbReference>
<dbReference type="GO" id="GO:0016301">
    <property type="term" value="F:kinase activity"/>
    <property type="evidence" value="ECO:0007669"/>
    <property type="project" value="UniProtKB-KW"/>
</dbReference>
<organism evidence="22 23">
    <name type="scientific">Chlorobium phaeobacteroides (strain DSM 266 / SMG 266 / 2430)</name>
    <dbReference type="NCBI Taxonomy" id="290317"/>
    <lineage>
        <taxon>Bacteria</taxon>
        <taxon>Pseudomonadati</taxon>
        <taxon>Chlorobiota</taxon>
        <taxon>Chlorobiia</taxon>
        <taxon>Chlorobiales</taxon>
        <taxon>Chlorobiaceae</taxon>
        <taxon>Chlorobium/Pelodictyon group</taxon>
        <taxon>Chlorobium</taxon>
    </lineage>
</organism>
<dbReference type="Gene3D" id="3.40.1190.20">
    <property type="match status" value="1"/>
</dbReference>
<feature type="binding site" evidence="17">
    <location>
        <position position="464"/>
    </location>
    <ligand>
        <name>AMP</name>
        <dbReference type="ChEBI" id="CHEBI:456215"/>
    </ligand>
</feature>
<comment type="similarity">
    <text evidence="4 19">In the C-terminal section; belongs to the NnrD/CARKD family.</text>
</comment>
<dbReference type="GO" id="GO:0052856">
    <property type="term" value="F:NAD(P)HX epimerase activity"/>
    <property type="evidence" value="ECO:0007669"/>
    <property type="project" value="UniProtKB-UniRule"/>
</dbReference>
<evidence type="ECO:0000256" key="18">
    <source>
        <dbReference type="HAMAP-Rule" id="MF_01966"/>
    </source>
</evidence>
<evidence type="ECO:0000256" key="1">
    <source>
        <dbReference type="ARBA" id="ARBA00000013"/>
    </source>
</evidence>
<dbReference type="SUPFAM" id="SSF53613">
    <property type="entry name" value="Ribokinase-like"/>
    <property type="match status" value="1"/>
</dbReference>
<dbReference type="GO" id="GO:0046872">
    <property type="term" value="F:metal ion binding"/>
    <property type="evidence" value="ECO:0007669"/>
    <property type="project" value="UniProtKB-UniRule"/>
</dbReference>
<dbReference type="NCBIfam" id="TIGR00197">
    <property type="entry name" value="yjeF_nterm"/>
    <property type="match status" value="1"/>
</dbReference>
<dbReference type="Proteomes" id="UP000008701">
    <property type="component" value="Chromosome"/>
</dbReference>
<keyword evidence="5 18" id="KW-0479">Metal-binding</keyword>
<keyword evidence="11 18" id="KW-0413">Isomerase</keyword>
<comment type="function">
    <text evidence="14 19">Bifunctional enzyme that catalyzes the epimerization of the S- and R-forms of NAD(P)HX and the dehydration of the S-form of NAD(P)HX at the expense of ADP, which is converted to AMP. This allows the repair of both epimers of NAD(P)HX, a damaged form of NAD(P)H that is a result of enzymatic or heat-dependent hydration.</text>
</comment>
<evidence type="ECO:0000256" key="11">
    <source>
        <dbReference type="ARBA" id="ARBA00023235"/>
    </source>
</evidence>
<dbReference type="PIRSF" id="PIRSF017184">
    <property type="entry name" value="Nnr"/>
    <property type="match status" value="1"/>
</dbReference>
<keyword evidence="9 18" id="KW-0630">Potassium</keyword>
<evidence type="ECO:0000256" key="10">
    <source>
        <dbReference type="ARBA" id="ARBA00023027"/>
    </source>
</evidence>
<evidence type="ECO:0000259" key="20">
    <source>
        <dbReference type="PROSITE" id="PS51383"/>
    </source>
</evidence>
<dbReference type="InterPro" id="IPR004443">
    <property type="entry name" value="YjeF_N_dom"/>
</dbReference>
<evidence type="ECO:0000256" key="12">
    <source>
        <dbReference type="ARBA" id="ARBA00023239"/>
    </source>
</evidence>
<evidence type="ECO:0000256" key="3">
    <source>
        <dbReference type="ARBA" id="ARBA00006001"/>
    </source>
</evidence>
<dbReference type="InterPro" id="IPR000631">
    <property type="entry name" value="CARKD"/>
</dbReference>
<feature type="binding site" evidence="18">
    <location>
        <position position="137"/>
    </location>
    <ligand>
        <name>K(+)</name>
        <dbReference type="ChEBI" id="CHEBI:29103"/>
    </ligand>
</feature>
<dbReference type="PROSITE" id="PS51385">
    <property type="entry name" value="YJEF_N"/>
    <property type="match status" value="1"/>
</dbReference>
<feature type="binding site" evidence="17">
    <location>
        <position position="398"/>
    </location>
    <ligand>
        <name>(6S)-NADPHX</name>
        <dbReference type="ChEBI" id="CHEBI:64076"/>
    </ligand>
</feature>
<keyword evidence="22" id="KW-0418">Kinase</keyword>
<accession>A1BFX0</accession>
<keyword evidence="13" id="KW-0511">Multifunctional enzyme</keyword>
<comment type="subunit">
    <text evidence="17">Homotetramer.</text>
</comment>
<evidence type="ECO:0000256" key="5">
    <source>
        <dbReference type="ARBA" id="ARBA00022723"/>
    </source>
</evidence>
<comment type="catalytic activity">
    <reaction evidence="1 18 19">
        <text>(6R)-NADHX = (6S)-NADHX</text>
        <dbReference type="Rhea" id="RHEA:32215"/>
        <dbReference type="ChEBI" id="CHEBI:64074"/>
        <dbReference type="ChEBI" id="CHEBI:64075"/>
        <dbReference type="EC" id="5.1.99.6"/>
    </reaction>
</comment>
<dbReference type="STRING" id="290317.Cpha266_1264"/>
<dbReference type="InterPro" id="IPR029056">
    <property type="entry name" value="Ribokinase-like"/>
</dbReference>
<dbReference type="HAMAP" id="MF_01966">
    <property type="entry name" value="NADHX_epimerase"/>
    <property type="match status" value="1"/>
</dbReference>
<dbReference type="Gene3D" id="3.40.50.10260">
    <property type="entry name" value="YjeF N-terminal domain"/>
    <property type="match status" value="1"/>
</dbReference>
<feature type="binding site" evidence="18">
    <location>
        <begin position="63"/>
        <end position="67"/>
    </location>
    <ligand>
        <name>(6S)-NADPHX</name>
        <dbReference type="ChEBI" id="CHEBI:64076"/>
    </ligand>
</feature>
<feature type="domain" description="YjeF N-terminal" evidence="21">
    <location>
        <begin position="10"/>
        <end position="236"/>
    </location>
</feature>
<comment type="function">
    <text evidence="17">Catalyzes the dehydration of the S-form of NAD(P)HX at the expense of ADP, which is converted to AMP. Together with NAD(P)HX epimerase, which catalyzes the epimerization of the S- and R-forms, the enzyme allows the repair of both epimers of NAD(P)HX, a damaged form of NAD(P)H that is a result of enzymatic or heat-dependent hydration.</text>
</comment>
<feature type="binding site" evidence="17">
    <location>
        <position position="465"/>
    </location>
    <ligand>
        <name>(6S)-NADPHX</name>
        <dbReference type="ChEBI" id="CHEBI:64076"/>
    </ligand>
</feature>
<keyword evidence="12 17" id="KW-0456">Lyase</keyword>
<dbReference type="RefSeq" id="WP_011745121.1">
    <property type="nucleotide sequence ID" value="NC_008639.1"/>
</dbReference>
<proteinExistence type="inferred from homology"/>
<comment type="cofactor">
    <cofactor evidence="17">
        <name>Mg(2+)</name>
        <dbReference type="ChEBI" id="CHEBI:18420"/>
    </cofactor>
</comment>
<evidence type="ECO:0000256" key="17">
    <source>
        <dbReference type="HAMAP-Rule" id="MF_01965"/>
    </source>
</evidence>
<comment type="function">
    <text evidence="18">Catalyzes the epimerization of the S- and R-forms of NAD(P)HX, a damaged form of NAD(P)H that is a result of enzymatic or heat-dependent hydration. This is a prerequisite for the S-specific NAD(P)H-hydrate dehydratase to allow the repair of both epimers of NAD(P)HX.</text>
</comment>
<dbReference type="HAMAP" id="MF_01965">
    <property type="entry name" value="NADHX_dehydratase"/>
    <property type="match status" value="1"/>
</dbReference>